<keyword evidence="3" id="KW-0547">Nucleotide-binding</keyword>
<name>A0A1G7URM3_9ACTN</name>
<dbReference type="GO" id="GO:0016887">
    <property type="term" value="F:ATP hydrolysis activity"/>
    <property type="evidence" value="ECO:0007669"/>
    <property type="project" value="InterPro"/>
</dbReference>
<feature type="domain" description="ABC transporter" evidence="5">
    <location>
        <begin position="34"/>
        <end position="261"/>
    </location>
</feature>
<accession>A0A1G7URM3</accession>
<dbReference type="Proteomes" id="UP000198863">
    <property type="component" value="Unassembled WGS sequence"/>
</dbReference>
<keyword evidence="4 6" id="KW-0067">ATP-binding</keyword>
<dbReference type="PROSITE" id="PS51257">
    <property type="entry name" value="PROKAR_LIPOPROTEIN"/>
    <property type="match status" value="1"/>
</dbReference>
<dbReference type="InterPro" id="IPR017871">
    <property type="entry name" value="ABC_transporter-like_CS"/>
</dbReference>
<dbReference type="Pfam" id="PF00005">
    <property type="entry name" value="ABC_tran"/>
    <property type="match status" value="1"/>
</dbReference>
<dbReference type="Gene3D" id="3.40.50.300">
    <property type="entry name" value="P-loop containing nucleotide triphosphate hydrolases"/>
    <property type="match status" value="1"/>
</dbReference>
<dbReference type="InterPro" id="IPR003593">
    <property type="entry name" value="AAA+_ATPase"/>
</dbReference>
<keyword evidence="7" id="KW-1185">Reference proteome</keyword>
<proteinExistence type="inferred from homology"/>
<dbReference type="InterPro" id="IPR003439">
    <property type="entry name" value="ABC_transporter-like_ATP-bd"/>
</dbReference>
<dbReference type="PANTHER" id="PTHR43335:SF4">
    <property type="entry name" value="ABC TRANSPORTER, ATP-BINDING PROTEIN"/>
    <property type="match status" value="1"/>
</dbReference>
<keyword evidence="2" id="KW-0813">Transport</keyword>
<dbReference type="InterPro" id="IPR027417">
    <property type="entry name" value="P-loop_NTPase"/>
</dbReference>
<dbReference type="SUPFAM" id="SSF52540">
    <property type="entry name" value="P-loop containing nucleoside triphosphate hydrolases"/>
    <property type="match status" value="1"/>
</dbReference>
<dbReference type="PROSITE" id="PS00211">
    <property type="entry name" value="ABC_TRANSPORTER_1"/>
    <property type="match status" value="1"/>
</dbReference>
<dbReference type="GO" id="GO:0005524">
    <property type="term" value="F:ATP binding"/>
    <property type="evidence" value="ECO:0007669"/>
    <property type="project" value="UniProtKB-KW"/>
</dbReference>
<evidence type="ECO:0000256" key="4">
    <source>
        <dbReference type="ARBA" id="ARBA00022840"/>
    </source>
</evidence>
<reference evidence="7" key="1">
    <citation type="submission" date="2016-10" db="EMBL/GenBank/DDBJ databases">
        <authorList>
            <person name="Varghese N."/>
            <person name="Submissions S."/>
        </authorList>
    </citation>
    <scope>NUCLEOTIDE SEQUENCE [LARGE SCALE GENOMIC DNA]</scope>
    <source>
        <strain evidence="7">DSM 44526</strain>
    </source>
</reference>
<evidence type="ECO:0000256" key="2">
    <source>
        <dbReference type="ARBA" id="ARBA00022448"/>
    </source>
</evidence>
<evidence type="ECO:0000313" key="7">
    <source>
        <dbReference type="Proteomes" id="UP000198863"/>
    </source>
</evidence>
<dbReference type="AlphaFoldDB" id="A0A1G7URM3"/>
<evidence type="ECO:0000259" key="5">
    <source>
        <dbReference type="PROSITE" id="PS50893"/>
    </source>
</evidence>
<evidence type="ECO:0000256" key="1">
    <source>
        <dbReference type="ARBA" id="ARBA00005417"/>
    </source>
</evidence>
<evidence type="ECO:0000313" key="6">
    <source>
        <dbReference type="EMBL" id="SDG49901.1"/>
    </source>
</evidence>
<sequence length="346" mass="36509">MCARRPALPWGVPAFIVTSCRLPSVAGVTDQLAVRIEGLTKRYGSLTAVDGIDIAVAEGEVYGVLGPNGAGKTTVLRMLFGLIRPDAGVLEVFGRSWEQNGTDTLAGVAGFIESPKFYPYLTGRKNLQLLAGLDGGAARERIDEVLDVVDLTGRDRDKVGGYSFGMRQRLGVAASLLRDPRLLVLDEPANGLDPAGIRDMRALVHRLADSGLTVLLSSHDMAEVEEICDNVTIMKTGSVVYHGTISALRAQAPPQAHLLRTTDDAAAARLAAGAEGLSVATAEGQLAVRGTQDAIDAYVRTLALAGIAPRSLTLGEAPLEALFFMLTEASPDSPPHGTRTDQEALS</sequence>
<dbReference type="EMBL" id="FNCF01000004">
    <property type="protein sequence ID" value="SDG49901.1"/>
    <property type="molecule type" value="Genomic_DNA"/>
</dbReference>
<comment type="similarity">
    <text evidence="1">Belongs to the ABC transporter superfamily.</text>
</comment>
<evidence type="ECO:0000256" key="3">
    <source>
        <dbReference type="ARBA" id="ARBA00022741"/>
    </source>
</evidence>
<organism evidence="6 7">
    <name type="scientific">Klenkia brasiliensis</name>
    <dbReference type="NCBI Taxonomy" id="333142"/>
    <lineage>
        <taxon>Bacteria</taxon>
        <taxon>Bacillati</taxon>
        <taxon>Actinomycetota</taxon>
        <taxon>Actinomycetes</taxon>
        <taxon>Geodermatophilales</taxon>
        <taxon>Geodermatophilaceae</taxon>
        <taxon>Klenkia</taxon>
    </lineage>
</organism>
<gene>
    <name evidence="6" type="ORF">SAMN05660324_2736</name>
</gene>
<dbReference type="SMART" id="SM00382">
    <property type="entry name" value="AAA"/>
    <property type="match status" value="1"/>
</dbReference>
<dbReference type="PROSITE" id="PS50893">
    <property type="entry name" value="ABC_TRANSPORTER_2"/>
    <property type="match status" value="1"/>
</dbReference>
<protein>
    <submittedName>
        <fullName evidence="6">ABC-2 type transport system ATP-binding protein</fullName>
    </submittedName>
</protein>
<dbReference type="PANTHER" id="PTHR43335">
    <property type="entry name" value="ABC TRANSPORTER, ATP-BINDING PROTEIN"/>
    <property type="match status" value="1"/>
</dbReference>